<reference evidence="17" key="1">
    <citation type="submission" date="2025-08" db="UniProtKB">
        <authorList>
            <consortium name="RefSeq"/>
        </authorList>
    </citation>
    <scope>IDENTIFICATION</scope>
    <source>
        <tissue evidence="17">Total insect</tissue>
    </source>
</reference>
<evidence type="ECO:0000256" key="3">
    <source>
        <dbReference type="ARBA" id="ARBA00022692"/>
    </source>
</evidence>
<evidence type="ECO:0000256" key="9">
    <source>
        <dbReference type="ARBA" id="ARBA00023180"/>
    </source>
</evidence>
<dbReference type="InParanoid" id="A0A6P8YMT4"/>
<feature type="transmembrane region" description="Helical" evidence="14">
    <location>
        <begin position="254"/>
        <end position="275"/>
    </location>
</feature>
<keyword evidence="11" id="KW-0716">Sensory transduction</keyword>
<keyword evidence="5 12" id="KW-0297">G-protein coupled receptor</keyword>
<dbReference type="OrthoDB" id="2101615at2759"/>
<comment type="subcellular location">
    <subcellularLocation>
        <location evidence="1">Membrane</location>
        <topology evidence="1">Multi-pass membrane protein</topology>
    </subcellularLocation>
</comment>
<evidence type="ECO:0000256" key="4">
    <source>
        <dbReference type="ARBA" id="ARBA00022989"/>
    </source>
</evidence>
<dbReference type="InterPro" id="IPR017452">
    <property type="entry name" value="GPCR_Rhodpsn_7TM"/>
</dbReference>
<dbReference type="Proteomes" id="UP000515158">
    <property type="component" value="Unplaced"/>
</dbReference>
<dbReference type="PRINTS" id="PR01244">
    <property type="entry name" value="PEROPSIN"/>
</dbReference>
<keyword evidence="6 14" id="KW-0472">Membrane</keyword>
<sequence length="470" mass="52450">VLMSPEGYIVSSVILAVIGVVGCLCNGVVLLIYFKDKQLWTPLNLLLLNLVIGDFSVSILGTPITFSASLARRWFFGDTMCSAYGFFMALLGITSISTLTVLSFERYMMISRPFGVGGLSRRGALGLIAAAWLYSLALTAPPLFGWGEYTNEAANISCSINWETQSNHSTSYIIFLFVFGLLVPVVVIVWSYVNIIFTIRYNTIRIGQVTRAQQRIGIMVALMVAAFLFSWTPYAGFSLYAAFGDPRNIGPGLAVAPALFAKSSICYNPFIYVMLNTQFRASWKRLWGSHSCDTSLEAGVEPSVPGEVVVTQQTTAGYASPETPLRRTANLSDSLDDDDASRTAKRGEKRAKLQERQRLRQLKEMARKQSRYERQLEKELERHERDLDLQREKQERLEEKRRRKEDSLKRLQQQQFSAKFHPACLVALVTDPRNNAVLSVKMGDGVSRHSGPSFLARCFGKQDAAGSRVA</sequence>
<keyword evidence="9" id="KW-0325">Glycoprotein</keyword>
<evidence type="ECO:0000256" key="1">
    <source>
        <dbReference type="ARBA" id="ARBA00004141"/>
    </source>
</evidence>
<feature type="transmembrane region" description="Helical" evidence="14">
    <location>
        <begin position="172"/>
        <end position="195"/>
    </location>
</feature>
<feature type="region of interest" description="Disordered" evidence="13">
    <location>
        <begin position="314"/>
        <end position="353"/>
    </location>
</feature>
<keyword evidence="7" id="KW-1015">Disulfide bond</keyword>
<organism evidence="17">
    <name type="scientific">Thrips palmi</name>
    <name type="common">Melon thrips</name>
    <dbReference type="NCBI Taxonomy" id="161013"/>
    <lineage>
        <taxon>Eukaryota</taxon>
        <taxon>Metazoa</taxon>
        <taxon>Ecdysozoa</taxon>
        <taxon>Arthropoda</taxon>
        <taxon>Hexapoda</taxon>
        <taxon>Insecta</taxon>
        <taxon>Pterygota</taxon>
        <taxon>Neoptera</taxon>
        <taxon>Paraneoptera</taxon>
        <taxon>Thysanoptera</taxon>
        <taxon>Terebrantia</taxon>
        <taxon>Thripoidea</taxon>
        <taxon>Thripidae</taxon>
        <taxon>Thrips</taxon>
    </lineage>
</organism>
<dbReference type="InterPro" id="IPR000276">
    <property type="entry name" value="GPCR_Rhodpsn"/>
</dbReference>
<feature type="transmembrane region" description="Helical" evidence="14">
    <location>
        <begin position="216"/>
        <end position="234"/>
    </location>
</feature>
<dbReference type="GeneID" id="117643605"/>
<dbReference type="RefSeq" id="XP_034238480.1">
    <property type="nucleotide sequence ID" value="XM_034382589.1"/>
</dbReference>
<dbReference type="GO" id="GO:0016020">
    <property type="term" value="C:membrane"/>
    <property type="evidence" value="ECO:0007669"/>
    <property type="project" value="UniProtKB-SubCell"/>
</dbReference>
<dbReference type="PROSITE" id="PS00237">
    <property type="entry name" value="G_PROTEIN_RECEP_F1_1"/>
    <property type="match status" value="1"/>
</dbReference>
<accession>A0A6P8YMT4</accession>
<gene>
    <name evidence="17" type="primary">LOC117643605</name>
</gene>
<dbReference type="GO" id="GO:0004930">
    <property type="term" value="F:G protein-coupled receptor activity"/>
    <property type="evidence" value="ECO:0007669"/>
    <property type="project" value="UniProtKB-KW"/>
</dbReference>
<evidence type="ECO:0000313" key="16">
    <source>
        <dbReference type="Proteomes" id="UP000515158"/>
    </source>
</evidence>
<keyword evidence="4 14" id="KW-1133">Transmembrane helix</keyword>
<dbReference type="KEGG" id="tpal:117643605"/>
<evidence type="ECO:0000313" key="17">
    <source>
        <dbReference type="RefSeq" id="XP_034238480.1"/>
    </source>
</evidence>
<evidence type="ECO:0000259" key="15">
    <source>
        <dbReference type="PROSITE" id="PS50262"/>
    </source>
</evidence>
<evidence type="ECO:0000256" key="8">
    <source>
        <dbReference type="ARBA" id="ARBA00023170"/>
    </source>
</evidence>
<proteinExistence type="inferred from homology"/>
<feature type="non-terminal residue" evidence="17">
    <location>
        <position position="1"/>
    </location>
</feature>
<feature type="transmembrane region" description="Helical" evidence="14">
    <location>
        <begin position="12"/>
        <end position="34"/>
    </location>
</feature>
<dbReference type="Gene3D" id="1.20.1070.10">
    <property type="entry name" value="Rhodopsin 7-helix transmembrane proteins"/>
    <property type="match status" value="1"/>
</dbReference>
<evidence type="ECO:0000256" key="10">
    <source>
        <dbReference type="ARBA" id="ARBA00023224"/>
    </source>
</evidence>
<feature type="compositionally biased region" description="Basic and acidic residues" evidence="13">
    <location>
        <begin position="340"/>
        <end position="353"/>
    </location>
</feature>
<evidence type="ECO:0000256" key="12">
    <source>
        <dbReference type="RuleBase" id="RU000688"/>
    </source>
</evidence>
<feature type="transmembrane region" description="Helical" evidence="14">
    <location>
        <begin position="83"/>
        <end position="104"/>
    </location>
</feature>
<comment type="similarity">
    <text evidence="2 12">Belongs to the G-protein coupled receptor 1 family.</text>
</comment>
<keyword evidence="16" id="KW-1185">Reference proteome</keyword>
<keyword evidence="8 12" id="KW-0675">Receptor</keyword>
<evidence type="ECO:0000256" key="6">
    <source>
        <dbReference type="ARBA" id="ARBA00023136"/>
    </source>
</evidence>
<dbReference type="Pfam" id="PF00001">
    <property type="entry name" value="7tm_1"/>
    <property type="match status" value="1"/>
</dbReference>
<feature type="domain" description="G-protein coupled receptors family 1 profile" evidence="15">
    <location>
        <begin position="25"/>
        <end position="272"/>
    </location>
</feature>
<name>A0A6P8YMT4_THRPL</name>
<evidence type="ECO:0000256" key="7">
    <source>
        <dbReference type="ARBA" id="ARBA00023157"/>
    </source>
</evidence>
<evidence type="ECO:0000256" key="14">
    <source>
        <dbReference type="SAM" id="Phobius"/>
    </source>
</evidence>
<evidence type="ECO:0000256" key="11">
    <source>
        <dbReference type="ARBA" id="ARBA00023305"/>
    </source>
</evidence>
<dbReference type="AlphaFoldDB" id="A0A6P8YMT4"/>
<dbReference type="PROSITE" id="PS50262">
    <property type="entry name" value="G_PROTEIN_RECEP_F1_2"/>
    <property type="match status" value="1"/>
</dbReference>
<feature type="transmembrane region" description="Helical" evidence="14">
    <location>
        <begin position="124"/>
        <end position="144"/>
    </location>
</feature>
<dbReference type="PRINTS" id="PR00237">
    <property type="entry name" value="GPCRRHODOPSN"/>
</dbReference>
<evidence type="ECO:0000256" key="2">
    <source>
        <dbReference type="ARBA" id="ARBA00010663"/>
    </source>
</evidence>
<dbReference type="PANTHER" id="PTHR24240">
    <property type="entry name" value="OPSIN"/>
    <property type="match status" value="1"/>
</dbReference>
<dbReference type="GO" id="GO:0007601">
    <property type="term" value="P:visual perception"/>
    <property type="evidence" value="ECO:0007669"/>
    <property type="project" value="UniProtKB-KW"/>
</dbReference>
<protein>
    <submittedName>
        <fullName evidence="17">Pinopsin-like</fullName>
    </submittedName>
</protein>
<dbReference type="CDD" id="cd14969">
    <property type="entry name" value="7tmA_Opsins_type2_animals"/>
    <property type="match status" value="1"/>
</dbReference>
<dbReference type="InterPro" id="IPR050125">
    <property type="entry name" value="GPCR_opsins"/>
</dbReference>
<evidence type="ECO:0000256" key="13">
    <source>
        <dbReference type="SAM" id="MobiDB-lite"/>
    </source>
</evidence>
<keyword evidence="3 12" id="KW-0812">Transmembrane</keyword>
<dbReference type="InterPro" id="IPR002962">
    <property type="entry name" value="Peropsin"/>
</dbReference>
<dbReference type="FunFam" id="1.20.1070.10:FF:000219">
    <property type="entry name" value="Opsin 5-like 2"/>
    <property type="match status" value="1"/>
</dbReference>
<feature type="transmembrane region" description="Helical" evidence="14">
    <location>
        <begin position="46"/>
        <end position="71"/>
    </location>
</feature>
<keyword evidence="11" id="KW-0844">Vision</keyword>
<keyword evidence="10 12" id="KW-0807">Transducer</keyword>
<evidence type="ECO:0000256" key="5">
    <source>
        <dbReference type="ARBA" id="ARBA00023040"/>
    </source>
</evidence>
<dbReference type="SUPFAM" id="SSF81321">
    <property type="entry name" value="Family A G protein-coupled receptor-like"/>
    <property type="match status" value="1"/>
</dbReference>